<dbReference type="AlphaFoldDB" id="A0AAP0HH23"/>
<dbReference type="Proteomes" id="UP001419268">
    <property type="component" value="Unassembled WGS sequence"/>
</dbReference>
<organism evidence="1 2">
    <name type="scientific">Stephania cephalantha</name>
    <dbReference type="NCBI Taxonomy" id="152367"/>
    <lineage>
        <taxon>Eukaryota</taxon>
        <taxon>Viridiplantae</taxon>
        <taxon>Streptophyta</taxon>
        <taxon>Embryophyta</taxon>
        <taxon>Tracheophyta</taxon>
        <taxon>Spermatophyta</taxon>
        <taxon>Magnoliopsida</taxon>
        <taxon>Ranunculales</taxon>
        <taxon>Menispermaceae</taxon>
        <taxon>Menispermoideae</taxon>
        <taxon>Cissampelideae</taxon>
        <taxon>Stephania</taxon>
    </lineage>
</organism>
<protein>
    <submittedName>
        <fullName evidence="1">Uncharacterized protein</fullName>
    </submittedName>
</protein>
<comment type="caution">
    <text evidence="1">The sequence shown here is derived from an EMBL/GenBank/DDBJ whole genome shotgun (WGS) entry which is preliminary data.</text>
</comment>
<evidence type="ECO:0000313" key="1">
    <source>
        <dbReference type="EMBL" id="KAK9084121.1"/>
    </source>
</evidence>
<gene>
    <name evidence="1" type="ORF">Scep_030592</name>
</gene>
<dbReference type="EMBL" id="JBBNAG010000013">
    <property type="protein sequence ID" value="KAK9084121.1"/>
    <property type="molecule type" value="Genomic_DNA"/>
</dbReference>
<accession>A0AAP0HH23</accession>
<name>A0AAP0HH23_9MAGN</name>
<proteinExistence type="predicted"/>
<keyword evidence="2" id="KW-1185">Reference proteome</keyword>
<sequence length="71" mass="8220">MYGEQLKHSNDILNRDYSSIYVTVAHIKNGISHVKTYVLSLFLPYLDEHAQETKNHACHVHRDAWNLLGTI</sequence>
<reference evidence="1 2" key="1">
    <citation type="submission" date="2024-01" db="EMBL/GenBank/DDBJ databases">
        <title>Genome assemblies of Stephania.</title>
        <authorList>
            <person name="Yang L."/>
        </authorList>
    </citation>
    <scope>NUCLEOTIDE SEQUENCE [LARGE SCALE GENOMIC DNA]</scope>
    <source>
        <strain evidence="1">JXDWG</strain>
        <tissue evidence="1">Leaf</tissue>
    </source>
</reference>
<evidence type="ECO:0000313" key="2">
    <source>
        <dbReference type="Proteomes" id="UP001419268"/>
    </source>
</evidence>